<sequence>MPFRTDHQSAPITHEMVLLHDETARSFGYPNYLTYKTAEKMAQAPETVTNFLHKLRQELTPSAERNTHHLLVLKIEDHKTHKHSTDNVKTFLRDDGYYSHILDKKQSAHSTLFRIPRIIPQAGQAAQFI</sequence>
<evidence type="ECO:0000256" key="7">
    <source>
        <dbReference type="RuleBase" id="RU003435"/>
    </source>
</evidence>
<dbReference type="InterPro" id="IPR024077">
    <property type="entry name" value="Neurolysin/TOP_dom2"/>
</dbReference>
<comment type="similarity">
    <text evidence="1 7">Belongs to the peptidase M3 family.</text>
</comment>
<evidence type="ECO:0000256" key="5">
    <source>
        <dbReference type="ARBA" id="ARBA00022833"/>
    </source>
</evidence>
<keyword evidence="10" id="KW-1185">Reference proteome</keyword>
<evidence type="ECO:0000256" key="2">
    <source>
        <dbReference type="ARBA" id="ARBA00022670"/>
    </source>
</evidence>
<evidence type="ECO:0000256" key="6">
    <source>
        <dbReference type="ARBA" id="ARBA00023049"/>
    </source>
</evidence>
<evidence type="ECO:0000313" key="10">
    <source>
        <dbReference type="Proteomes" id="UP001338125"/>
    </source>
</evidence>
<name>A0ABR0SXD4_9HYPO</name>
<dbReference type="SUPFAM" id="SSF55486">
    <property type="entry name" value="Metalloproteases ('zincins'), catalytic domain"/>
    <property type="match status" value="1"/>
</dbReference>
<reference evidence="9 10" key="1">
    <citation type="submission" date="2024-01" db="EMBL/GenBank/DDBJ databases">
        <title>Complete genome of Cladobotryum mycophilum ATHUM6906.</title>
        <authorList>
            <person name="Christinaki A.C."/>
            <person name="Myridakis A.I."/>
            <person name="Kouvelis V.N."/>
        </authorList>
    </citation>
    <scope>NUCLEOTIDE SEQUENCE [LARGE SCALE GENOMIC DNA]</scope>
    <source>
        <strain evidence="9 10">ATHUM6906</strain>
    </source>
</reference>
<evidence type="ECO:0000256" key="4">
    <source>
        <dbReference type="ARBA" id="ARBA00022801"/>
    </source>
</evidence>
<evidence type="ECO:0000259" key="8">
    <source>
        <dbReference type="Pfam" id="PF01432"/>
    </source>
</evidence>
<comment type="caution">
    <text evidence="9">The sequence shown here is derived from an EMBL/GenBank/DDBJ whole genome shotgun (WGS) entry which is preliminary data.</text>
</comment>
<dbReference type="InterPro" id="IPR001567">
    <property type="entry name" value="Pept_M3A_M3B_dom"/>
</dbReference>
<protein>
    <recommendedName>
        <fullName evidence="8">Peptidase M3A/M3B catalytic domain-containing protein</fullName>
    </recommendedName>
</protein>
<proteinExistence type="inferred from homology"/>
<keyword evidence="5 7" id="KW-0862">Zinc</keyword>
<keyword evidence="2 7" id="KW-0645">Protease</keyword>
<dbReference type="InterPro" id="IPR045090">
    <property type="entry name" value="Pept_M3A_M3B"/>
</dbReference>
<dbReference type="Gene3D" id="1.10.1370.10">
    <property type="entry name" value="Neurolysin, domain 3"/>
    <property type="match status" value="1"/>
</dbReference>
<dbReference type="Pfam" id="PF01432">
    <property type="entry name" value="Peptidase_M3"/>
    <property type="match status" value="1"/>
</dbReference>
<evidence type="ECO:0000313" key="9">
    <source>
        <dbReference type="EMBL" id="KAK5996557.1"/>
    </source>
</evidence>
<organism evidence="9 10">
    <name type="scientific">Cladobotryum mycophilum</name>
    <dbReference type="NCBI Taxonomy" id="491253"/>
    <lineage>
        <taxon>Eukaryota</taxon>
        <taxon>Fungi</taxon>
        <taxon>Dikarya</taxon>
        <taxon>Ascomycota</taxon>
        <taxon>Pezizomycotina</taxon>
        <taxon>Sordariomycetes</taxon>
        <taxon>Hypocreomycetidae</taxon>
        <taxon>Hypocreales</taxon>
        <taxon>Hypocreaceae</taxon>
        <taxon>Cladobotryum</taxon>
    </lineage>
</organism>
<comment type="cofactor">
    <cofactor evidence="7">
        <name>Zn(2+)</name>
        <dbReference type="ChEBI" id="CHEBI:29105"/>
    </cofactor>
    <text evidence="7">Binds 1 zinc ion.</text>
</comment>
<gene>
    <name evidence="9" type="ORF">PT974_01893</name>
</gene>
<keyword evidence="4 7" id="KW-0378">Hydrolase</keyword>
<dbReference type="PANTHER" id="PTHR11804">
    <property type="entry name" value="PROTEASE M3 THIMET OLIGOPEPTIDASE-RELATED"/>
    <property type="match status" value="1"/>
</dbReference>
<dbReference type="PANTHER" id="PTHR11804:SF84">
    <property type="entry name" value="SACCHAROLYSIN"/>
    <property type="match status" value="1"/>
</dbReference>
<accession>A0ABR0SXD4</accession>
<keyword evidence="3 7" id="KW-0479">Metal-binding</keyword>
<dbReference type="Proteomes" id="UP001338125">
    <property type="component" value="Unassembled WGS sequence"/>
</dbReference>
<evidence type="ECO:0000256" key="1">
    <source>
        <dbReference type="ARBA" id="ARBA00006040"/>
    </source>
</evidence>
<evidence type="ECO:0000256" key="3">
    <source>
        <dbReference type="ARBA" id="ARBA00022723"/>
    </source>
</evidence>
<dbReference type="EMBL" id="JAVFKD010000002">
    <property type="protein sequence ID" value="KAK5996557.1"/>
    <property type="molecule type" value="Genomic_DNA"/>
</dbReference>
<keyword evidence="6 7" id="KW-0482">Metalloprotease</keyword>
<feature type="domain" description="Peptidase M3A/M3B catalytic" evidence="8">
    <location>
        <begin position="8"/>
        <end position="79"/>
    </location>
</feature>